<evidence type="ECO:0000313" key="1">
    <source>
        <dbReference type="EMBL" id="QWX10234.1"/>
    </source>
</evidence>
<reference evidence="1" key="1">
    <citation type="submission" date="2020-09" db="EMBL/GenBank/DDBJ databases">
        <authorList>
            <person name="Gao C."/>
            <person name="Qiu Z."/>
        </authorList>
    </citation>
    <scope>NUCLEOTIDE SEQUENCE</scope>
</reference>
<organism evidence="1 2">
    <name type="scientific">Vibrio phage vB_VpP_BT-1011</name>
    <dbReference type="NCBI Taxonomy" id="2799672"/>
    <lineage>
        <taxon>Viruses</taxon>
        <taxon>Duplodnaviria</taxon>
        <taxon>Heunggongvirae</taxon>
        <taxon>Uroviricota</taxon>
        <taxon>Caudoviricetes</taxon>
        <taxon>Tieomvirus</taxon>
        <taxon>Tieomvirus BT1011</taxon>
    </lineage>
</organism>
<keyword evidence="2" id="KW-1185">Reference proteome</keyword>
<dbReference type="Proteomes" id="UP000683424">
    <property type="component" value="Segment"/>
</dbReference>
<proteinExistence type="predicted"/>
<gene>
    <name evidence="1" type="ORF">vBVpPBT1011_0035</name>
</gene>
<dbReference type="EMBL" id="MW009675">
    <property type="protein sequence ID" value="QWX10234.1"/>
    <property type="molecule type" value="Genomic_DNA"/>
</dbReference>
<sequence>MSDSEKALSIVAKRFNILPPLTEQDVENKIDEIEKRTIRNMPAKARQQAKGMAQEEIMDKFYSKGNKVD</sequence>
<name>A0A8F2XXT0_9CAUD</name>
<evidence type="ECO:0000313" key="2">
    <source>
        <dbReference type="Proteomes" id="UP000683424"/>
    </source>
</evidence>
<protein>
    <submittedName>
        <fullName evidence="1">Uncharacterized protein</fullName>
    </submittedName>
</protein>
<accession>A0A8F2XXT0</accession>